<dbReference type="GO" id="GO:0005737">
    <property type="term" value="C:cytoplasm"/>
    <property type="evidence" value="ECO:0007669"/>
    <property type="project" value="TreeGrafter"/>
</dbReference>
<proteinExistence type="predicted"/>
<evidence type="ECO:0000256" key="2">
    <source>
        <dbReference type="ARBA" id="ARBA00022801"/>
    </source>
</evidence>
<gene>
    <name evidence="4" type="ORF">NHG85_13580</name>
</gene>
<dbReference type="PANTHER" id="PTHR45953:SF1">
    <property type="entry name" value="IDURONATE 2-SULFATASE"/>
    <property type="match status" value="1"/>
</dbReference>
<dbReference type="SUPFAM" id="SSF53649">
    <property type="entry name" value="Alkaline phosphatase-like"/>
    <property type="match status" value="1"/>
</dbReference>
<reference evidence="4" key="1">
    <citation type="submission" date="2022-06" db="EMBL/GenBank/DDBJ databases">
        <title>Limimaricola sediminis sp. nov., isolated from an intertidal sediment.</title>
        <authorList>
            <person name="Shao X."/>
        </authorList>
    </citation>
    <scope>NUCLEOTIDE SEQUENCE</scope>
    <source>
        <strain evidence="4">ASW11-118</strain>
    </source>
</reference>
<name>A0A9X2JPF9_9RHOB</name>
<dbReference type="EMBL" id="JAMYXC010000210">
    <property type="protein sequence ID" value="MCP1169543.1"/>
    <property type="molecule type" value="Genomic_DNA"/>
</dbReference>
<evidence type="ECO:0000259" key="3">
    <source>
        <dbReference type="Pfam" id="PF00884"/>
    </source>
</evidence>
<sequence length="523" mass="58962">MTKRPNFLFIITDQHRADHLGCYGNRVVKTPNIDGIAARGTRFERFYVANPICMPNRASIMTGRMCSVHGARHNGIPLSRNHTTFVELLRDAGYRTGLIGKSHLQSFTGLPASNTFVPQPGKHVPAPHLRDAFKDNRHSEAYDLEHVGKWDKPLADRAGGDFYGFEHVEVAADHADQASGDYLLWARSQRPDFDSLTGPENALPDDRIRAPQAWRTAVPEELYSTSWVADRSAAWLDQRAQEDAPFFLQMSFPDPHHPFTPPGRYWDMYDPDQIELPPSFGKNALKPVRAMREAMEKGTDPRDNQSPFAVTEDEARAIIALTYGMISMIDDAIGRVLDRLDALGLAEDTVVIFTSDHGDYMGDHGLMLKLLLHYQGVVRVPFIWSDPQAPRQSQVSDDLSSSIDIASTILARAGVQGFNGMQGRDLFGDPPPEAVIVEEDSQRVMTGFDRPQRVRTMITERYRMSLRHGEDWNELYDLQTDPGEMHNLYDDEAHAAIRARLTETMLRRMVALQDRAPLPAYRA</sequence>
<dbReference type="Gene3D" id="3.40.720.10">
    <property type="entry name" value="Alkaline Phosphatase, subunit A"/>
    <property type="match status" value="2"/>
</dbReference>
<keyword evidence="1" id="KW-0479">Metal-binding</keyword>
<evidence type="ECO:0000313" key="5">
    <source>
        <dbReference type="Proteomes" id="UP001139477"/>
    </source>
</evidence>
<protein>
    <submittedName>
        <fullName evidence="4">Sulfatase-like hydrolase/transferase</fullName>
    </submittedName>
</protein>
<dbReference type="InterPro" id="IPR017850">
    <property type="entry name" value="Alkaline_phosphatase_core_sf"/>
</dbReference>
<dbReference type="PANTHER" id="PTHR45953">
    <property type="entry name" value="IDURONATE 2-SULFATASE"/>
    <property type="match status" value="1"/>
</dbReference>
<dbReference type="GO" id="GO:0046872">
    <property type="term" value="F:metal ion binding"/>
    <property type="evidence" value="ECO:0007669"/>
    <property type="project" value="UniProtKB-KW"/>
</dbReference>
<dbReference type="AlphaFoldDB" id="A0A9X2JPF9"/>
<dbReference type="Pfam" id="PF00884">
    <property type="entry name" value="Sulfatase"/>
    <property type="match status" value="1"/>
</dbReference>
<dbReference type="Proteomes" id="UP001139477">
    <property type="component" value="Unassembled WGS sequence"/>
</dbReference>
<dbReference type="InterPro" id="IPR000917">
    <property type="entry name" value="Sulfatase_N"/>
</dbReference>
<accession>A0A9X2JPF9</accession>
<evidence type="ECO:0000313" key="4">
    <source>
        <dbReference type="EMBL" id="MCP1169543.1"/>
    </source>
</evidence>
<dbReference type="RefSeq" id="WP_253333253.1">
    <property type="nucleotide sequence ID" value="NZ_JAMYXC010000210.1"/>
</dbReference>
<keyword evidence="2 4" id="KW-0378">Hydrolase</keyword>
<organism evidence="4 5">
    <name type="scientific">Limimaricola litoreus</name>
    <dbReference type="NCBI Taxonomy" id="2955316"/>
    <lineage>
        <taxon>Bacteria</taxon>
        <taxon>Pseudomonadati</taxon>
        <taxon>Pseudomonadota</taxon>
        <taxon>Alphaproteobacteria</taxon>
        <taxon>Rhodobacterales</taxon>
        <taxon>Paracoccaceae</taxon>
        <taxon>Limimaricola</taxon>
    </lineage>
</organism>
<feature type="domain" description="Sulfatase N-terminal" evidence="3">
    <location>
        <begin position="5"/>
        <end position="415"/>
    </location>
</feature>
<keyword evidence="5" id="KW-1185">Reference proteome</keyword>
<evidence type="ECO:0000256" key="1">
    <source>
        <dbReference type="ARBA" id="ARBA00022723"/>
    </source>
</evidence>
<comment type="caution">
    <text evidence="4">The sequence shown here is derived from an EMBL/GenBank/DDBJ whole genome shotgun (WGS) entry which is preliminary data.</text>
</comment>
<dbReference type="GO" id="GO:0008484">
    <property type="term" value="F:sulfuric ester hydrolase activity"/>
    <property type="evidence" value="ECO:0007669"/>
    <property type="project" value="TreeGrafter"/>
</dbReference>